<protein>
    <submittedName>
        <fullName evidence="1">Uncharacterized protein</fullName>
    </submittedName>
</protein>
<evidence type="ECO:0000313" key="1">
    <source>
        <dbReference type="EMBL" id="CAG7826176.1"/>
    </source>
</evidence>
<dbReference type="EMBL" id="CAJVCH010538860">
    <property type="protein sequence ID" value="CAG7826176.1"/>
    <property type="molecule type" value="Genomic_DNA"/>
</dbReference>
<name>A0A8J2L4M9_9HEXA</name>
<reference evidence="1" key="1">
    <citation type="submission" date="2021-06" db="EMBL/GenBank/DDBJ databases">
        <authorList>
            <person name="Hodson N. C."/>
            <person name="Mongue J. A."/>
            <person name="Jaron S. K."/>
        </authorList>
    </citation>
    <scope>NUCLEOTIDE SEQUENCE</scope>
</reference>
<dbReference type="AlphaFoldDB" id="A0A8J2L4M9"/>
<organism evidence="1 2">
    <name type="scientific">Allacma fusca</name>
    <dbReference type="NCBI Taxonomy" id="39272"/>
    <lineage>
        <taxon>Eukaryota</taxon>
        <taxon>Metazoa</taxon>
        <taxon>Ecdysozoa</taxon>
        <taxon>Arthropoda</taxon>
        <taxon>Hexapoda</taxon>
        <taxon>Collembola</taxon>
        <taxon>Symphypleona</taxon>
        <taxon>Sminthuridae</taxon>
        <taxon>Allacma</taxon>
    </lineage>
</organism>
<feature type="non-terminal residue" evidence="1">
    <location>
        <position position="1"/>
    </location>
</feature>
<evidence type="ECO:0000313" key="2">
    <source>
        <dbReference type="Proteomes" id="UP000708208"/>
    </source>
</evidence>
<keyword evidence="2" id="KW-1185">Reference proteome</keyword>
<gene>
    <name evidence="1" type="ORF">AFUS01_LOCUS36244</name>
</gene>
<sequence>RVVFKDASNWRAYPVAVVSLMEDSGRSRNANLPEWRLLKLGLKERRLFSPKNTKLLCKVPTITCFSMTPRRR</sequence>
<dbReference type="Proteomes" id="UP000708208">
    <property type="component" value="Unassembled WGS sequence"/>
</dbReference>
<comment type="caution">
    <text evidence="1">The sequence shown here is derived from an EMBL/GenBank/DDBJ whole genome shotgun (WGS) entry which is preliminary data.</text>
</comment>
<proteinExistence type="predicted"/>
<accession>A0A8J2L4M9</accession>